<dbReference type="RefSeq" id="XP_025347091.1">
    <property type="nucleotide sequence ID" value="XM_025495003.1"/>
</dbReference>
<evidence type="ECO:0000313" key="2">
    <source>
        <dbReference type="EMBL" id="PWN19931.1"/>
    </source>
</evidence>
<dbReference type="GeneID" id="37016737"/>
<dbReference type="Proteomes" id="UP000245942">
    <property type="component" value="Unassembled WGS sequence"/>
</dbReference>
<sequence>MSSNGETEQKQEQQFNILPHPATTNDPNNDPALKSGNTGSSDPTGKPGVFVPQNADKLEQPKSSDELKTASAELNKYSVA</sequence>
<keyword evidence="3" id="KW-1185">Reference proteome</keyword>
<feature type="compositionally biased region" description="Polar residues" evidence="1">
    <location>
        <begin position="1"/>
        <end position="28"/>
    </location>
</feature>
<dbReference type="EMBL" id="KZ819329">
    <property type="protein sequence ID" value="PWN19931.1"/>
    <property type="molecule type" value="Genomic_DNA"/>
</dbReference>
<dbReference type="OrthoDB" id="2532734at2759"/>
<reference evidence="2 3" key="1">
    <citation type="journal article" date="2018" name="Mol. Biol. Evol.">
        <title>Broad Genomic Sampling Reveals a Smut Pathogenic Ancestry of the Fungal Clade Ustilaginomycotina.</title>
        <authorList>
            <person name="Kijpornyongpan T."/>
            <person name="Mondo S.J."/>
            <person name="Barry K."/>
            <person name="Sandor L."/>
            <person name="Lee J."/>
            <person name="Lipzen A."/>
            <person name="Pangilinan J."/>
            <person name="LaButti K."/>
            <person name="Hainaut M."/>
            <person name="Henrissat B."/>
            <person name="Grigoriev I.V."/>
            <person name="Spatafora J.W."/>
            <person name="Aime M.C."/>
        </authorList>
    </citation>
    <scope>NUCLEOTIDE SEQUENCE [LARGE SCALE GENOMIC DNA]</scope>
    <source>
        <strain evidence="2 3">MCA 4718</strain>
    </source>
</reference>
<organism evidence="2 3">
    <name type="scientific">Pseudomicrostroma glucosiphilum</name>
    <dbReference type="NCBI Taxonomy" id="1684307"/>
    <lineage>
        <taxon>Eukaryota</taxon>
        <taxon>Fungi</taxon>
        <taxon>Dikarya</taxon>
        <taxon>Basidiomycota</taxon>
        <taxon>Ustilaginomycotina</taxon>
        <taxon>Exobasidiomycetes</taxon>
        <taxon>Microstromatales</taxon>
        <taxon>Microstromatales incertae sedis</taxon>
        <taxon>Pseudomicrostroma</taxon>
    </lineage>
</organism>
<evidence type="ECO:0000313" key="3">
    <source>
        <dbReference type="Proteomes" id="UP000245942"/>
    </source>
</evidence>
<evidence type="ECO:0000256" key="1">
    <source>
        <dbReference type="SAM" id="MobiDB-lite"/>
    </source>
</evidence>
<proteinExistence type="predicted"/>
<name>A0A316U642_9BASI</name>
<gene>
    <name evidence="2" type="ORF">BCV69DRAFT_313140</name>
</gene>
<dbReference type="AlphaFoldDB" id="A0A316U642"/>
<protein>
    <submittedName>
        <fullName evidence="2">Uncharacterized protein</fullName>
    </submittedName>
</protein>
<accession>A0A316U642</accession>
<feature type="compositionally biased region" description="Basic and acidic residues" evidence="1">
    <location>
        <begin position="56"/>
        <end position="68"/>
    </location>
</feature>
<feature type="region of interest" description="Disordered" evidence="1">
    <location>
        <begin position="1"/>
        <end position="80"/>
    </location>
</feature>